<dbReference type="Gene3D" id="2.40.100.10">
    <property type="entry name" value="Cyclophilin-like"/>
    <property type="match status" value="1"/>
</dbReference>
<proteinExistence type="predicted"/>
<evidence type="ECO:0000259" key="5">
    <source>
        <dbReference type="PROSITE" id="PS50072"/>
    </source>
</evidence>
<reference evidence="6" key="1">
    <citation type="submission" date="2014-11" db="EMBL/GenBank/DDBJ databases">
        <authorList>
            <person name="Otto D Thomas"/>
            <person name="Naeem Raeece"/>
        </authorList>
    </citation>
    <scope>NUCLEOTIDE SEQUENCE</scope>
</reference>
<dbReference type="InterPro" id="IPR002130">
    <property type="entry name" value="Cyclophilin-type_PPIase_dom"/>
</dbReference>
<evidence type="ECO:0000256" key="1">
    <source>
        <dbReference type="ARBA" id="ARBA00013194"/>
    </source>
</evidence>
<dbReference type="InterPro" id="IPR023222">
    <property type="entry name" value="PsbQ-like_dom_sf"/>
</dbReference>
<organism evidence="6">
    <name type="scientific">Chromera velia CCMP2878</name>
    <dbReference type="NCBI Taxonomy" id="1169474"/>
    <lineage>
        <taxon>Eukaryota</taxon>
        <taxon>Sar</taxon>
        <taxon>Alveolata</taxon>
        <taxon>Colpodellida</taxon>
        <taxon>Chromeraceae</taxon>
        <taxon>Chromera</taxon>
    </lineage>
</organism>
<dbReference type="InterPro" id="IPR048563">
    <property type="entry name" value="CYP38_PsbQ-like"/>
</dbReference>
<dbReference type="EMBL" id="CDMZ01001718">
    <property type="protein sequence ID" value="CEM36632.1"/>
    <property type="molecule type" value="Genomic_DNA"/>
</dbReference>
<dbReference type="Pfam" id="PF00160">
    <property type="entry name" value="Pro_isomerase"/>
    <property type="match status" value="1"/>
</dbReference>
<evidence type="ECO:0000256" key="4">
    <source>
        <dbReference type="ARBA" id="ARBA00023235"/>
    </source>
</evidence>
<keyword evidence="3" id="KW-0697">Rotamase</keyword>
<evidence type="ECO:0000256" key="2">
    <source>
        <dbReference type="ARBA" id="ARBA00023078"/>
    </source>
</evidence>
<dbReference type="Pfam" id="PF21329">
    <property type="entry name" value="CYP38_PsbQ-like"/>
    <property type="match status" value="1"/>
</dbReference>
<evidence type="ECO:0000313" key="6">
    <source>
        <dbReference type="EMBL" id="CEM36632.1"/>
    </source>
</evidence>
<dbReference type="InterPro" id="IPR044665">
    <property type="entry name" value="E_coli_cyclophilin_A-like"/>
</dbReference>
<dbReference type="AlphaFoldDB" id="A0A0G4GZJ1"/>
<dbReference type="EC" id="5.2.1.8" evidence="1"/>
<evidence type="ECO:0000256" key="3">
    <source>
        <dbReference type="ARBA" id="ARBA00023110"/>
    </source>
</evidence>
<dbReference type="PANTHER" id="PTHR43246">
    <property type="entry name" value="PEPTIDYL-PROLYL CIS-TRANS ISOMERASE CYP38, CHLOROPLASTIC"/>
    <property type="match status" value="1"/>
</dbReference>
<dbReference type="PROSITE" id="PS50072">
    <property type="entry name" value="CSA_PPIASE_2"/>
    <property type="match status" value="1"/>
</dbReference>
<protein>
    <recommendedName>
        <fullName evidence="1">peptidylprolyl isomerase</fullName>
        <ecNumber evidence="1">5.2.1.8</ecNumber>
    </recommendedName>
</protein>
<keyword evidence="2" id="KW-0793">Thylakoid</keyword>
<dbReference type="InterPro" id="IPR029000">
    <property type="entry name" value="Cyclophilin-like_dom_sf"/>
</dbReference>
<sequence length="468" mass="50093">MLRLLLLVSAADAFVGVVRRDFGGVRRLRRAESERVGGVTLLLEAGEGGELGDLRDSVLSRQQMIRRSVEAAKAAVASSLLITAVETAGGLQPAEAMLGTVNSRNKRMNAPSSAGTRVNKDPESLLRLGLPIKSREARALAAEIEGVKADLLVRRLSAVLGHLDNIPSLVDKGRAAILQQVRADTKARSGKILDEIKDKAVTMLAVAQEQAPAGSPKDLEDAQKVLTMQSQTSALISELQENMVPSGYKVKTPDDVKGLPKLEGRATVEFTFKKPKGSDEKFELNGVPVDKVTVTMVVDGYNAPITAGNFIDIIKSGYYNNKVVDRADGFVVQTGKPDEGGPQGFVPQGQSEIRTIPLEIFTQADPSPLYHDTSEALGEGAIPPRLPFQAYGALGMARAEYENDSASSQFFWLLFDSDLTPAGKNFMDGRYTCFGYTITNAESLGGVKEGDIIESAKVISGGDKVTTA</sequence>
<dbReference type="SUPFAM" id="SSF50891">
    <property type="entry name" value="Cyclophilin-like"/>
    <property type="match status" value="1"/>
</dbReference>
<dbReference type="Gene3D" id="1.20.120.290">
    <property type="entry name" value="Oxygen-evolving enhancer protein 3 (PsbQ), four-helix up-down bundle"/>
    <property type="match status" value="1"/>
</dbReference>
<gene>
    <name evidence="6" type="ORF">Cvel_24041</name>
</gene>
<name>A0A0G4GZJ1_9ALVE</name>
<dbReference type="VEuPathDB" id="CryptoDB:Cvel_24041"/>
<accession>A0A0G4GZJ1</accession>
<keyword evidence="4" id="KW-0413">Isomerase</keyword>
<dbReference type="GO" id="GO:0003755">
    <property type="term" value="F:peptidyl-prolyl cis-trans isomerase activity"/>
    <property type="evidence" value="ECO:0007669"/>
    <property type="project" value="UniProtKB-KW"/>
</dbReference>
<feature type="domain" description="PPIase cyclophilin-type" evidence="5">
    <location>
        <begin position="294"/>
        <end position="468"/>
    </location>
</feature>